<dbReference type="GeneID" id="111255600"/>
<evidence type="ECO:0000256" key="7">
    <source>
        <dbReference type="ARBA" id="ARBA00023163"/>
    </source>
</evidence>
<keyword evidence="4 9" id="KW-0863">Zinc-finger</keyword>
<dbReference type="RefSeq" id="XP_022673459.1">
    <property type="nucleotide sequence ID" value="XM_022817724.1"/>
</dbReference>
<dbReference type="PROSITE" id="PS50114">
    <property type="entry name" value="GATA_ZN_FINGER_2"/>
    <property type="match status" value="1"/>
</dbReference>
<dbReference type="InterPro" id="IPR000679">
    <property type="entry name" value="Znf_GATA"/>
</dbReference>
<feature type="compositionally biased region" description="Acidic residues" evidence="10">
    <location>
        <begin position="250"/>
        <end position="260"/>
    </location>
</feature>
<dbReference type="GO" id="GO:0005634">
    <property type="term" value="C:nucleus"/>
    <property type="evidence" value="ECO:0007669"/>
    <property type="project" value="UniProtKB-SubCell"/>
</dbReference>
<dbReference type="KEGG" id="vde:111255600"/>
<reference evidence="12" key="1">
    <citation type="submission" date="2021-01" db="UniProtKB">
        <authorList>
            <consortium name="EnsemblMetazoa"/>
        </authorList>
    </citation>
    <scope>IDENTIFICATION</scope>
</reference>
<evidence type="ECO:0000256" key="6">
    <source>
        <dbReference type="ARBA" id="ARBA00023015"/>
    </source>
</evidence>
<dbReference type="InterPro" id="IPR039050">
    <property type="entry name" value="GATAD1"/>
</dbReference>
<keyword evidence="7" id="KW-0804">Transcription</keyword>
<comment type="subcellular location">
    <subcellularLocation>
        <location evidence="1">Nucleus</location>
    </subcellularLocation>
</comment>
<dbReference type="AlphaFoldDB" id="A0A7M7KYC8"/>
<keyword evidence="3" id="KW-0479">Metal-binding</keyword>
<feature type="domain" description="GATA-type" evidence="11">
    <location>
        <begin position="171"/>
        <end position="201"/>
    </location>
</feature>
<dbReference type="PANTHER" id="PTHR13340:SF2">
    <property type="entry name" value="GATA ZINC FINGER DOMAIN-CONTAINING PROTEIN 1"/>
    <property type="match status" value="1"/>
</dbReference>
<evidence type="ECO:0000256" key="3">
    <source>
        <dbReference type="ARBA" id="ARBA00022723"/>
    </source>
</evidence>
<dbReference type="GO" id="GO:0043565">
    <property type="term" value="F:sequence-specific DNA binding"/>
    <property type="evidence" value="ECO:0007669"/>
    <property type="project" value="InterPro"/>
</dbReference>
<keyword evidence="13" id="KW-1185">Reference proteome</keyword>
<feature type="compositionally biased region" description="Basic and acidic residues" evidence="10">
    <location>
        <begin position="146"/>
        <end position="160"/>
    </location>
</feature>
<evidence type="ECO:0000256" key="10">
    <source>
        <dbReference type="SAM" id="MobiDB-lite"/>
    </source>
</evidence>
<keyword evidence="8" id="KW-0539">Nucleus</keyword>
<feature type="compositionally biased region" description="Low complexity" evidence="10">
    <location>
        <begin position="206"/>
        <end position="220"/>
    </location>
</feature>
<feature type="region of interest" description="Disordered" evidence="10">
    <location>
        <begin position="206"/>
        <end position="287"/>
    </location>
</feature>
<dbReference type="GO" id="GO:0008270">
    <property type="term" value="F:zinc ion binding"/>
    <property type="evidence" value="ECO:0007669"/>
    <property type="project" value="UniProtKB-KW"/>
</dbReference>
<evidence type="ECO:0000313" key="12">
    <source>
        <dbReference type="EnsemblMetazoa" id="XP_022673459"/>
    </source>
</evidence>
<evidence type="ECO:0000259" key="11">
    <source>
        <dbReference type="PROSITE" id="PS50114"/>
    </source>
</evidence>
<dbReference type="InterPro" id="IPR013088">
    <property type="entry name" value="Znf_NHR/GATA"/>
</dbReference>
<keyword evidence="6" id="KW-0805">Transcription regulation</keyword>
<dbReference type="GO" id="GO:0006325">
    <property type="term" value="P:chromatin organization"/>
    <property type="evidence" value="ECO:0007669"/>
    <property type="project" value="TreeGrafter"/>
</dbReference>
<feature type="region of interest" description="Disordered" evidence="10">
    <location>
        <begin position="98"/>
        <end position="160"/>
    </location>
</feature>
<organism evidence="12 13">
    <name type="scientific">Varroa destructor</name>
    <name type="common">Honeybee mite</name>
    <dbReference type="NCBI Taxonomy" id="109461"/>
    <lineage>
        <taxon>Eukaryota</taxon>
        <taxon>Metazoa</taxon>
        <taxon>Ecdysozoa</taxon>
        <taxon>Arthropoda</taxon>
        <taxon>Chelicerata</taxon>
        <taxon>Arachnida</taxon>
        <taxon>Acari</taxon>
        <taxon>Parasitiformes</taxon>
        <taxon>Mesostigmata</taxon>
        <taxon>Gamasina</taxon>
        <taxon>Dermanyssoidea</taxon>
        <taxon>Varroidae</taxon>
        <taxon>Varroa</taxon>
    </lineage>
</organism>
<name>A0A7M7KYC8_VARDE</name>
<evidence type="ECO:0000256" key="4">
    <source>
        <dbReference type="ARBA" id="ARBA00022771"/>
    </source>
</evidence>
<evidence type="ECO:0000256" key="5">
    <source>
        <dbReference type="ARBA" id="ARBA00022833"/>
    </source>
</evidence>
<evidence type="ECO:0000256" key="9">
    <source>
        <dbReference type="PROSITE-ProRule" id="PRU00094"/>
    </source>
</evidence>
<dbReference type="OrthoDB" id="9994231at2759"/>
<evidence type="ECO:0000256" key="2">
    <source>
        <dbReference type="ARBA" id="ARBA00014943"/>
    </source>
</evidence>
<dbReference type="GO" id="GO:0006355">
    <property type="term" value="P:regulation of DNA-templated transcription"/>
    <property type="evidence" value="ECO:0007669"/>
    <property type="project" value="InterPro"/>
</dbReference>
<dbReference type="InParanoid" id="A0A7M7KYC8"/>
<sequence length="454" mass="48070">METKIESSEGIVSAGDSNEVIFVQKEGLDTESVSVVSIDVPNASGEWQNDDEVVAAATSDIAAKAAAAVAAEEVASATATMPAAAEAATAAAASSISETRTSGGADDDGNSSVDAANVNEGFCQRTTEDDCRSKSKGGPAANENYGDTRSESSNSSDREQLTVGHVTVSCVKHKVECSKCGSEKSLFWRTANNGGLLCVACVSSSSSNLGSTSGNGNSRSVEPMVSKEDPEEDASQGGSESPATPMGSVDNEEGDDGPETEDGRGTRPPSLRKREVRKGTRMKTAKSVKSLVKGRRTILFKRAPPTKTAPSVAHFITTPYVRHKGSYLQSGDIVSMLGDDGDIYYAQLRSFLVDQFGQLSATISWLIPSERSPADGSFDPASFVIGPEEDFPRELASMSFECHAPSDYYLSRSRPVLFDERKACKAFTWTSLGQPKAISDEKSSEGRHHLQAQQ</sequence>
<dbReference type="Gene3D" id="3.30.50.10">
    <property type="entry name" value="Erythroid Transcription Factor GATA-1, subunit A"/>
    <property type="match status" value="1"/>
</dbReference>
<evidence type="ECO:0000256" key="1">
    <source>
        <dbReference type="ARBA" id="ARBA00004123"/>
    </source>
</evidence>
<dbReference type="Proteomes" id="UP000594260">
    <property type="component" value="Unplaced"/>
</dbReference>
<accession>A0A7M7KYC8</accession>
<keyword evidence="5" id="KW-0862">Zinc</keyword>
<evidence type="ECO:0000256" key="8">
    <source>
        <dbReference type="ARBA" id="ARBA00023242"/>
    </source>
</evidence>
<dbReference type="PANTHER" id="PTHR13340">
    <property type="entry name" value="GATA ZINC FINGER DOMAIN-CONTAINING"/>
    <property type="match status" value="1"/>
</dbReference>
<proteinExistence type="predicted"/>
<protein>
    <recommendedName>
        <fullName evidence="2">GATA zinc finger domain-containing protein 1</fullName>
    </recommendedName>
</protein>
<evidence type="ECO:0000313" key="13">
    <source>
        <dbReference type="Proteomes" id="UP000594260"/>
    </source>
</evidence>
<dbReference type="EnsemblMetazoa" id="XM_022817724">
    <property type="protein sequence ID" value="XP_022673459"/>
    <property type="gene ID" value="LOC111255600"/>
</dbReference>
<feature type="compositionally biased region" description="Basic residues" evidence="10">
    <location>
        <begin position="270"/>
        <end position="287"/>
    </location>
</feature>